<comment type="caution">
    <text evidence="1">The sequence shown here is derived from an EMBL/GenBank/DDBJ whole genome shotgun (WGS) entry which is preliminary data.</text>
</comment>
<evidence type="ECO:0000313" key="2">
    <source>
        <dbReference type="Proteomes" id="UP000192247"/>
    </source>
</evidence>
<gene>
    <name evidence="1" type="ORF">BIW11_03617</name>
</gene>
<keyword evidence="2" id="KW-1185">Reference proteome</keyword>
<proteinExistence type="predicted"/>
<reference evidence="1 2" key="1">
    <citation type="journal article" date="2017" name="Gigascience">
        <title>Draft genome of the honey bee ectoparasitic mite, Tropilaelaps mercedesae, is shaped by the parasitic life history.</title>
        <authorList>
            <person name="Dong X."/>
            <person name="Armstrong S.D."/>
            <person name="Xia D."/>
            <person name="Makepeace B.L."/>
            <person name="Darby A.C."/>
            <person name="Kadowaki T."/>
        </authorList>
    </citation>
    <scope>NUCLEOTIDE SEQUENCE [LARGE SCALE GENOMIC DNA]</scope>
    <source>
        <strain evidence="1">Wuxi-XJTLU</strain>
    </source>
</reference>
<evidence type="ECO:0000313" key="1">
    <source>
        <dbReference type="EMBL" id="OQR73279.1"/>
    </source>
</evidence>
<protein>
    <submittedName>
        <fullName evidence="1">Uncharacterized protein</fullName>
    </submittedName>
</protein>
<accession>A0A1V9XIE6</accession>
<dbReference type="Proteomes" id="UP000192247">
    <property type="component" value="Unassembled WGS sequence"/>
</dbReference>
<organism evidence="1 2">
    <name type="scientific">Tropilaelaps mercedesae</name>
    <dbReference type="NCBI Taxonomy" id="418985"/>
    <lineage>
        <taxon>Eukaryota</taxon>
        <taxon>Metazoa</taxon>
        <taxon>Ecdysozoa</taxon>
        <taxon>Arthropoda</taxon>
        <taxon>Chelicerata</taxon>
        <taxon>Arachnida</taxon>
        <taxon>Acari</taxon>
        <taxon>Parasitiformes</taxon>
        <taxon>Mesostigmata</taxon>
        <taxon>Gamasina</taxon>
        <taxon>Dermanyssoidea</taxon>
        <taxon>Laelapidae</taxon>
        <taxon>Tropilaelaps</taxon>
    </lineage>
</organism>
<name>A0A1V9XIE6_9ACAR</name>
<dbReference type="AlphaFoldDB" id="A0A1V9XIE6"/>
<sequence length="277" mass="31208">MTDVLNSDVLDWVSCAISRKIRQCRRIRAKKRNMVGDVGVTRIFGHSLSFNYLSAQSRYCMKAQLGTKRGSCPDYPTLWANADIKLRYETQPRKGLGIMIRMASSRFLSGALSFLLSQLSQVLSSMCALVCRLTLLLSARRIYWIRVRAVALLPNLPDTEMSRGNPCPITSYTTWHIIHMGMDEFDPRSIRNLSRELYGYTDRSAIFQGTDAIDFYDKGRSSSATNAMLAPSKPSGDSQWLDALVSKMRENASQVAQMHHGFRFGTPVLLESIGYNV</sequence>
<dbReference type="InParanoid" id="A0A1V9XIE6"/>
<dbReference type="EMBL" id="MNPL01010207">
    <property type="protein sequence ID" value="OQR73279.1"/>
    <property type="molecule type" value="Genomic_DNA"/>
</dbReference>